<dbReference type="SUPFAM" id="SSF53335">
    <property type="entry name" value="S-adenosyl-L-methionine-dependent methyltransferases"/>
    <property type="match status" value="1"/>
</dbReference>
<dbReference type="PANTHER" id="PTHR43667:SF2">
    <property type="entry name" value="FATTY ACID C-METHYL TRANSFERASE"/>
    <property type="match status" value="1"/>
</dbReference>
<dbReference type="GO" id="GO:0008168">
    <property type="term" value="F:methyltransferase activity"/>
    <property type="evidence" value="ECO:0007669"/>
    <property type="project" value="UniProtKB-KW"/>
</dbReference>
<name>A0A9J6ZTI5_9GAMM</name>
<dbReference type="InterPro" id="IPR050723">
    <property type="entry name" value="CFA/CMAS"/>
</dbReference>
<dbReference type="EMBL" id="CP090569">
    <property type="protein sequence ID" value="USF86161.1"/>
    <property type="molecule type" value="Genomic_DNA"/>
</dbReference>
<gene>
    <name evidence="1" type="ORF">L0Y14_08335</name>
</gene>
<dbReference type="EC" id="2.1.1.-" evidence="1"/>
<dbReference type="GO" id="GO:0032259">
    <property type="term" value="P:methylation"/>
    <property type="evidence" value="ECO:0007669"/>
    <property type="project" value="UniProtKB-KW"/>
</dbReference>
<dbReference type="KEGG" id="eps:L0Y14_08335"/>
<dbReference type="CDD" id="cd02440">
    <property type="entry name" value="AdoMet_MTases"/>
    <property type="match status" value="1"/>
</dbReference>
<organism evidence="1 2">
    <name type="scientific">Candidatus Endoriftia persephonae</name>
    <dbReference type="NCBI Taxonomy" id="393765"/>
    <lineage>
        <taxon>Bacteria</taxon>
        <taxon>Pseudomonadati</taxon>
        <taxon>Pseudomonadota</taxon>
        <taxon>Gammaproteobacteria</taxon>
        <taxon>Chromatiales</taxon>
        <taxon>Sedimenticolaceae</taxon>
        <taxon>Candidatus Endoriftia</taxon>
    </lineage>
</organism>
<accession>A0A9J6ZTI5</accession>
<dbReference type="Pfam" id="PF02353">
    <property type="entry name" value="CMAS"/>
    <property type="match status" value="1"/>
</dbReference>
<dbReference type="PANTHER" id="PTHR43667">
    <property type="entry name" value="CYCLOPROPANE-FATTY-ACYL-PHOSPHOLIPID SYNTHASE"/>
    <property type="match status" value="1"/>
</dbReference>
<dbReference type="RefSeq" id="WP_005964788.1">
    <property type="nucleotide sequence ID" value="NZ_CP090569.1"/>
</dbReference>
<evidence type="ECO:0000313" key="1">
    <source>
        <dbReference type="EMBL" id="USF86161.1"/>
    </source>
</evidence>
<keyword evidence="2" id="KW-1185">Reference proteome</keyword>
<sequence length="290" mass="33581">MEQHYNESETLFSNFLDRKYLAYSMAYFDETGDAAQASQLSLEEAQTQKFKRICERCNIQGDERVLNIGCGFGSFEHYLLERFPKLNITSVTASRTQADYIRRQAGNPDHPFAAAGLKLINAELDQLSDEELGIAEYDLVTSIGVLEHAKNLQQLFARITRFLKPGGASFHHLIVSKQPITRFLSSSNTLIDKYFPGGRIWPYQVLAQQTEHLNLENHWFINGMNYWHTLDEWHRRFWEHIDVLQQDGFDAEAIRYWNDYFSLSKACFAPMNGEIFGNGQFLYRKPDAPD</sequence>
<dbReference type="Proteomes" id="UP001056649">
    <property type="component" value="Chromosome"/>
</dbReference>
<dbReference type="AlphaFoldDB" id="A0A9J6ZTI5"/>
<protein>
    <submittedName>
        <fullName evidence="1">Class I SAM-dependent methyltransferase</fullName>
        <ecNumber evidence="1">2.1.1.-</ecNumber>
    </submittedName>
</protein>
<reference evidence="1" key="1">
    <citation type="journal article" date="2022" name="Mol. Ecol. Resour.">
        <title>The complete and closed genome of the facultative generalist Candidatus Endoriftia persephone from deep-sea hydrothermal vents.</title>
        <authorList>
            <person name="de Oliveira A.L."/>
            <person name="Srivastava A."/>
            <person name="Espada-Hinojosa S."/>
            <person name="Bright M."/>
        </authorList>
    </citation>
    <scope>NUCLEOTIDE SEQUENCE</scope>
    <source>
        <strain evidence="1">Tica-EPR-9o50.N</strain>
    </source>
</reference>
<evidence type="ECO:0000313" key="2">
    <source>
        <dbReference type="Proteomes" id="UP001056649"/>
    </source>
</evidence>
<proteinExistence type="predicted"/>
<dbReference type="InterPro" id="IPR029063">
    <property type="entry name" value="SAM-dependent_MTases_sf"/>
</dbReference>
<keyword evidence="1" id="KW-0808">Transferase</keyword>
<keyword evidence="1" id="KW-0489">Methyltransferase</keyword>
<dbReference type="Gene3D" id="3.40.50.150">
    <property type="entry name" value="Vaccinia Virus protein VP39"/>
    <property type="match status" value="1"/>
</dbReference>